<evidence type="ECO:0000259" key="8">
    <source>
        <dbReference type="PROSITE" id="PS51294"/>
    </source>
</evidence>
<dbReference type="SMART" id="SM00717">
    <property type="entry name" value="SANT"/>
    <property type="match status" value="4"/>
</dbReference>
<feature type="domain" description="HTH myb-type" evidence="8">
    <location>
        <begin position="1"/>
        <end position="55"/>
    </location>
</feature>
<dbReference type="InterPro" id="IPR017930">
    <property type="entry name" value="Myb_dom"/>
</dbReference>
<name>A0A5C7I562_9ROSI</name>
<sequence>MGRVKGPWSPEEDKLLEKLVEQHGARNWSLISKSISGRSGKSCRLRWCNQLSPEVEHRPFTAEEDEIIVEAHAKHGNKWASIARLLNGRTDNAIKNHWNSTLKRKHEAAAAEAAAFEDRERKRPKTVSDSVFSCSRSGGSEVSDLGLPAVSASNECGPFDETETQNNVDDLCRVSTDLTLGLPEPEPKTATFGPELWAVMQEMIKKENMDRVKGTWSPEEDKLLEKLVEQHGARNWPLIFESISGRTAKSCRLRWFNQLSPEVEHRPFTAEDDEIIAEAHAKHGNKWARIARLLNGRTDNAIKNHWHSTLKRKREAASAEAEAAAFEEDVHREKKRPKTVSCSRSGGSEVSDSGLPAISASIECGPLDETGTKNNVDDDLCRVSTDLNPVLPGPNKLALEKKAATFGSELLAVTQEMIKKEVKNYMEAGSKID</sequence>
<dbReference type="FunFam" id="1.10.10.60:FF:000060">
    <property type="entry name" value="MYB transcription factor"/>
    <property type="match status" value="2"/>
</dbReference>
<feature type="domain" description="HTH myb-type" evidence="8">
    <location>
        <begin position="208"/>
        <end position="259"/>
    </location>
</feature>
<dbReference type="InterPro" id="IPR009057">
    <property type="entry name" value="Homeodomain-like_sf"/>
</dbReference>
<dbReference type="OrthoDB" id="2143914at2759"/>
<feature type="domain" description="Myb-like" evidence="7">
    <location>
        <begin position="208"/>
        <end position="259"/>
    </location>
</feature>
<comment type="caution">
    <text evidence="9">The sequence shown here is derived from an EMBL/GenBank/DDBJ whole genome shotgun (WGS) entry which is preliminary data.</text>
</comment>
<evidence type="ECO:0000313" key="10">
    <source>
        <dbReference type="Proteomes" id="UP000323000"/>
    </source>
</evidence>
<evidence type="ECO:0000256" key="4">
    <source>
        <dbReference type="ARBA" id="ARBA00023125"/>
    </source>
</evidence>
<dbReference type="CDD" id="cd00167">
    <property type="entry name" value="SANT"/>
    <property type="match status" value="4"/>
</dbReference>
<evidence type="ECO:0000256" key="6">
    <source>
        <dbReference type="ARBA" id="ARBA00023242"/>
    </source>
</evidence>
<dbReference type="Gene3D" id="1.10.10.60">
    <property type="entry name" value="Homeodomain-like"/>
    <property type="match status" value="4"/>
</dbReference>
<feature type="domain" description="Myb-like" evidence="7">
    <location>
        <begin position="1"/>
        <end position="51"/>
    </location>
</feature>
<dbReference type="InterPro" id="IPR050560">
    <property type="entry name" value="MYB_TF"/>
</dbReference>
<dbReference type="Proteomes" id="UP000323000">
    <property type="component" value="Chromosome 4"/>
</dbReference>
<dbReference type="PROSITE" id="PS51294">
    <property type="entry name" value="HTH_MYB"/>
    <property type="match status" value="4"/>
</dbReference>
<keyword evidence="2" id="KW-0677">Repeat</keyword>
<feature type="domain" description="Myb-like" evidence="7">
    <location>
        <begin position="52"/>
        <end position="102"/>
    </location>
</feature>
<keyword evidence="3" id="KW-0805">Transcription regulation</keyword>
<dbReference type="EMBL" id="VAHF01000004">
    <property type="protein sequence ID" value="TXG64224.1"/>
    <property type="molecule type" value="Genomic_DNA"/>
</dbReference>
<keyword evidence="4" id="KW-0238">DNA-binding</keyword>
<evidence type="ECO:0000256" key="5">
    <source>
        <dbReference type="ARBA" id="ARBA00023163"/>
    </source>
</evidence>
<protein>
    <recommendedName>
        <fullName evidence="11">MYB transcription factor</fullName>
    </recommendedName>
</protein>
<evidence type="ECO:0000256" key="1">
    <source>
        <dbReference type="ARBA" id="ARBA00004123"/>
    </source>
</evidence>
<keyword evidence="10" id="KW-1185">Reference proteome</keyword>
<dbReference type="AlphaFoldDB" id="A0A5C7I562"/>
<evidence type="ECO:0000313" key="9">
    <source>
        <dbReference type="EMBL" id="TXG64224.1"/>
    </source>
</evidence>
<keyword evidence="6" id="KW-0539">Nucleus</keyword>
<dbReference type="GO" id="GO:0000978">
    <property type="term" value="F:RNA polymerase II cis-regulatory region sequence-specific DNA binding"/>
    <property type="evidence" value="ECO:0007669"/>
    <property type="project" value="TreeGrafter"/>
</dbReference>
<dbReference type="FunFam" id="1.10.10.60:FF:000344">
    <property type="entry name" value="Transcription factor MYB44"/>
    <property type="match status" value="1"/>
</dbReference>
<dbReference type="InterPro" id="IPR001005">
    <property type="entry name" value="SANT/Myb"/>
</dbReference>
<dbReference type="PROSITE" id="PS50090">
    <property type="entry name" value="MYB_LIKE"/>
    <property type="match status" value="4"/>
</dbReference>
<dbReference type="GO" id="GO:0005634">
    <property type="term" value="C:nucleus"/>
    <property type="evidence" value="ECO:0007669"/>
    <property type="project" value="UniProtKB-SubCell"/>
</dbReference>
<dbReference type="SUPFAM" id="SSF46689">
    <property type="entry name" value="Homeodomain-like"/>
    <property type="match status" value="2"/>
</dbReference>
<evidence type="ECO:0000256" key="3">
    <source>
        <dbReference type="ARBA" id="ARBA00023015"/>
    </source>
</evidence>
<dbReference type="GO" id="GO:0000981">
    <property type="term" value="F:DNA-binding transcription factor activity, RNA polymerase II-specific"/>
    <property type="evidence" value="ECO:0007669"/>
    <property type="project" value="TreeGrafter"/>
</dbReference>
<evidence type="ECO:0008006" key="11">
    <source>
        <dbReference type="Google" id="ProtNLM"/>
    </source>
</evidence>
<gene>
    <name evidence="9" type="ORF">EZV62_011218</name>
</gene>
<accession>A0A5C7I562</accession>
<reference evidence="10" key="1">
    <citation type="journal article" date="2019" name="Gigascience">
        <title>De novo genome assembly of the endangered Acer yangbiense, a plant species with extremely small populations endemic to Yunnan Province, China.</title>
        <authorList>
            <person name="Yang J."/>
            <person name="Wariss H.M."/>
            <person name="Tao L."/>
            <person name="Zhang R."/>
            <person name="Yun Q."/>
            <person name="Hollingsworth P."/>
            <person name="Dao Z."/>
            <person name="Luo G."/>
            <person name="Guo H."/>
            <person name="Ma Y."/>
            <person name="Sun W."/>
        </authorList>
    </citation>
    <scope>NUCLEOTIDE SEQUENCE [LARGE SCALE GENOMIC DNA]</scope>
    <source>
        <strain evidence="10">cv. Malutang</strain>
    </source>
</reference>
<feature type="domain" description="Myb-like" evidence="7">
    <location>
        <begin position="260"/>
        <end position="310"/>
    </location>
</feature>
<dbReference type="Pfam" id="PF00249">
    <property type="entry name" value="Myb_DNA-binding"/>
    <property type="match status" value="4"/>
</dbReference>
<proteinExistence type="predicted"/>
<keyword evidence="5" id="KW-0804">Transcription</keyword>
<evidence type="ECO:0000256" key="2">
    <source>
        <dbReference type="ARBA" id="ARBA00022737"/>
    </source>
</evidence>
<dbReference type="PANTHER" id="PTHR45614">
    <property type="entry name" value="MYB PROTEIN-RELATED"/>
    <property type="match status" value="1"/>
</dbReference>
<organism evidence="9 10">
    <name type="scientific">Acer yangbiense</name>
    <dbReference type="NCBI Taxonomy" id="1000413"/>
    <lineage>
        <taxon>Eukaryota</taxon>
        <taxon>Viridiplantae</taxon>
        <taxon>Streptophyta</taxon>
        <taxon>Embryophyta</taxon>
        <taxon>Tracheophyta</taxon>
        <taxon>Spermatophyta</taxon>
        <taxon>Magnoliopsida</taxon>
        <taxon>eudicotyledons</taxon>
        <taxon>Gunneridae</taxon>
        <taxon>Pentapetalae</taxon>
        <taxon>rosids</taxon>
        <taxon>malvids</taxon>
        <taxon>Sapindales</taxon>
        <taxon>Sapindaceae</taxon>
        <taxon>Hippocastanoideae</taxon>
        <taxon>Acereae</taxon>
        <taxon>Acer</taxon>
    </lineage>
</organism>
<comment type="subcellular location">
    <subcellularLocation>
        <location evidence="1">Nucleus</location>
    </subcellularLocation>
</comment>
<feature type="domain" description="HTH myb-type" evidence="8">
    <location>
        <begin position="260"/>
        <end position="314"/>
    </location>
</feature>
<feature type="domain" description="HTH myb-type" evidence="8">
    <location>
        <begin position="57"/>
        <end position="106"/>
    </location>
</feature>
<dbReference type="PANTHER" id="PTHR45614:SF124">
    <property type="entry name" value="OS03G0424300 PROTEIN"/>
    <property type="match status" value="1"/>
</dbReference>
<evidence type="ECO:0000259" key="7">
    <source>
        <dbReference type="PROSITE" id="PS50090"/>
    </source>
</evidence>